<sequence>MGRLKSSKAIQVPYYAPIVDLASDIISQEVDDYISFSSSVHLKGDTSNHYEGTDIDSSIDNREFTPPTNGKRKFDTDNDGATALPNPPRKRTSKVIKK</sequence>
<evidence type="ECO:0000256" key="1">
    <source>
        <dbReference type="SAM" id="MobiDB-lite"/>
    </source>
</evidence>
<organism evidence="2 3">
    <name type="scientific">Crotalaria pallida</name>
    <name type="common">Smooth rattlebox</name>
    <name type="synonym">Crotalaria striata</name>
    <dbReference type="NCBI Taxonomy" id="3830"/>
    <lineage>
        <taxon>Eukaryota</taxon>
        <taxon>Viridiplantae</taxon>
        <taxon>Streptophyta</taxon>
        <taxon>Embryophyta</taxon>
        <taxon>Tracheophyta</taxon>
        <taxon>Spermatophyta</taxon>
        <taxon>Magnoliopsida</taxon>
        <taxon>eudicotyledons</taxon>
        <taxon>Gunneridae</taxon>
        <taxon>Pentapetalae</taxon>
        <taxon>rosids</taxon>
        <taxon>fabids</taxon>
        <taxon>Fabales</taxon>
        <taxon>Fabaceae</taxon>
        <taxon>Papilionoideae</taxon>
        <taxon>50 kb inversion clade</taxon>
        <taxon>genistoids sensu lato</taxon>
        <taxon>core genistoids</taxon>
        <taxon>Crotalarieae</taxon>
        <taxon>Crotalaria</taxon>
    </lineage>
</organism>
<dbReference type="EMBL" id="JAYWIO010000006">
    <property type="protein sequence ID" value="KAK7257222.1"/>
    <property type="molecule type" value="Genomic_DNA"/>
</dbReference>
<feature type="compositionally biased region" description="Basic residues" evidence="1">
    <location>
        <begin position="88"/>
        <end position="98"/>
    </location>
</feature>
<dbReference type="Proteomes" id="UP001372338">
    <property type="component" value="Unassembled WGS sequence"/>
</dbReference>
<reference evidence="2 3" key="1">
    <citation type="submission" date="2024-01" db="EMBL/GenBank/DDBJ databases">
        <title>The genomes of 5 underutilized Papilionoideae crops provide insights into root nodulation and disease resistanc.</title>
        <authorList>
            <person name="Yuan L."/>
        </authorList>
    </citation>
    <scope>NUCLEOTIDE SEQUENCE [LARGE SCALE GENOMIC DNA]</scope>
    <source>
        <strain evidence="2">ZHUSHIDOU_FW_LH</strain>
        <tissue evidence="2">Leaf</tissue>
    </source>
</reference>
<evidence type="ECO:0000313" key="2">
    <source>
        <dbReference type="EMBL" id="KAK7257222.1"/>
    </source>
</evidence>
<comment type="caution">
    <text evidence="2">The sequence shown here is derived from an EMBL/GenBank/DDBJ whole genome shotgun (WGS) entry which is preliminary data.</text>
</comment>
<name>A0AAN9EGS7_CROPI</name>
<protein>
    <submittedName>
        <fullName evidence="2">Uncharacterized protein</fullName>
    </submittedName>
</protein>
<keyword evidence="3" id="KW-1185">Reference proteome</keyword>
<dbReference type="AlphaFoldDB" id="A0AAN9EGS7"/>
<evidence type="ECO:0000313" key="3">
    <source>
        <dbReference type="Proteomes" id="UP001372338"/>
    </source>
</evidence>
<feature type="region of interest" description="Disordered" evidence="1">
    <location>
        <begin position="45"/>
        <end position="98"/>
    </location>
</feature>
<gene>
    <name evidence="2" type="ORF">RIF29_31032</name>
</gene>
<proteinExistence type="predicted"/>
<accession>A0AAN9EGS7</accession>